<proteinExistence type="predicted"/>
<sequence length="165" mass="17477">MWHVVASSGDEPKFLDSATVIYGMASHLLVAGNKKGDTPLHCAARAGRIKMVSHLLDLARGKDDGAAGDAAAKAIVRRRNHKGETALHEAVRVGCKEMVRVLMSADPELARVVPADGDSPLYLAVSLGRRDIAEELHDQDKALSYAGPDGKNALHAAAMKGKGLH</sequence>
<evidence type="ECO:0000313" key="3">
    <source>
        <dbReference type="Proteomes" id="UP000479710"/>
    </source>
</evidence>
<reference evidence="2 3" key="1">
    <citation type="submission" date="2019-11" db="EMBL/GenBank/DDBJ databases">
        <title>Whole genome sequence of Oryza granulata.</title>
        <authorList>
            <person name="Li W."/>
        </authorList>
    </citation>
    <scope>NUCLEOTIDE SEQUENCE [LARGE SCALE GENOMIC DNA]</scope>
    <source>
        <strain evidence="3">cv. Menghai</strain>
        <tissue evidence="2">Leaf</tissue>
    </source>
</reference>
<keyword evidence="3" id="KW-1185">Reference proteome</keyword>
<gene>
    <name evidence="2" type="ORF">E2562_037830</name>
</gene>
<dbReference type="AlphaFoldDB" id="A0A6G1DT89"/>
<dbReference type="PANTHER" id="PTHR24121:SF21">
    <property type="entry name" value="ANKYRIN REPEAT FAMILY PROTEIN"/>
    <property type="match status" value="1"/>
</dbReference>
<accession>A0A6G1DT89</accession>
<dbReference type="Pfam" id="PF12796">
    <property type="entry name" value="Ank_2"/>
    <property type="match status" value="1"/>
</dbReference>
<comment type="caution">
    <text evidence="2">The sequence shown here is derived from an EMBL/GenBank/DDBJ whole genome shotgun (WGS) entry which is preliminary data.</text>
</comment>
<evidence type="ECO:0000313" key="2">
    <source>
        <dbReference type="EMBL" id="KAF0915689.1"/>
    </source>
</evidence>
<protein>
    <submittedName>
        <fullName evidence="2">Uncharacterized protein</fullName>
    </submittedName>
</protein>
<dbReference type="OrthoDB" id="683657at2759"/>
<dbReference type="EMBL" id="SPHZ02000006">
    <property type="protein sequence ID" value="KAF0915689.1"/>
    <property type="molecule type" value="Genomic_DNA"/>
</dbReference>
<dbReference type="SUPFAM" id="SSF48403">
    <property type="entry name" value="Ankyrin repeat"/>
    <property type="match status" value="1"/>
</dbReference>
<dbReference type="Gene3D" id="1.25.40.20">
    <property type="entry name" value="Ankyrin repeat-containing domain"/>
    <property type="match status" value="2"/>
</dbReference>
<dbReference type="SMART" id="SM00248">
    <property type="entry name" value="ANK"/>
    <property type="match status" value="3"/>
</dbReference>
<dbReference type="PANTHER" id="PTHR24121">
    <property type="entry name" value="NO MECHANORECEPTOR POTENTIAL C, ISOFORM D-RELATED"/>
    <property type="match status" value="1"/>
</dbReference>
<dbReference type="InterPro" id="IPR036770">
    <property type="entry name" value="Ankyrin_rpt-contain_sf"/>
</dbReference>
<evidence type="ECO:0000256" key="1">
    <source>
        <dbReference type="PROSITE-ProRule" id="PRU00023"/>
    </source>
</evidence>
<dbReference type="Proteomes" id="UP000479710">
    <property type="component" value="Unassembled WGS sequence"/>
</dbReference>
<dbReference type="PROSITE" id="PS50297">
    <property type="entry name" value="ANK_REP_REGION"/>
    <property type="match status" value="2"/>
</dbReference>
<feature type="repeat" description="ANK" evidence="1">
    <location>
        <begin position="82"/>
        <end position="104"/>
    </location>
</feature>
<name>A0A6G1DT89_9ORYZ</name>
<keyword evidence="1" id="KW-0040">ANK repeat</keyword>
<feature type="repeat" description="ANK" evidence="1">
    <location>
        <begin position="35"/>
        <end position="57"/>
    </location>
</feature>
<dbReference type="PROSITE" id="PS50088">
    <property type="entry name" value="ANK_REPEAT"/>
    <property type="match status" value="2"/>
</dbReference>
<dbReference type="InterPro" id="IPR002110">
    <property type="entry name" value="Ankyrin_rpt"/>
</dbReference>
<organism evidence="2 3">
    <name type="scientific">Oryza meyeriana var. granulata</name>
    <dbReference type="NCBI Taxonomy" id="110450"/>
    <lineage>
        <taxon>Eukaryota</taxon>
        <taxon>Viridiplantae</taxon>
        <taxon>Streptophyta</taxon>
        <taxon>Embryophyta</taxon>
        <taxon>Tracheophyta</taxon>
        <taxon>Spermatophyta</taxon>
        <taxon>Magnoliopsida</taxon>
        <taxon>Liliopsida</taxon>
        <taxon>Poales</taxon>
        <taxon>Poaceae</taxon>
        <taxon>BOP clade</taxon>
        <taxon>Oryzoideae</taxon>
        <taxon>Oryzeae</taxon>
        <taxon>Oryzinae</taxon>
        <taxon>Oryza</taxon>
        <taxon>Oryza meyeriana</taxon>
    </lineage>
</organism>